<dbReference type="PANTHER" id="PTHR47086:SF4">
    <property type="entry name" value="BTB DOMAIN-CONTAINING PROTEIN"/>
    <property type="match status" value="1"/>
</dbReference>
<proteinExistence type="predicted"/>
<evidence type="ECO:0000256" key="1">
    <source>
        <dbReference type="SAM" id="MobiDB-lite"/>
    </source>
</evidence>
<sequence length="506" mass="55467">MSAVSQLDAAFPTQGVYTQNTGALHIDVKPFVYGHSPESSSSNDAHTSSSHTTVEENDHADEDIDVISGDEHTDSGNSSAPSPIEENETKPISQIKAETELSVDTQQTPTISQEAKFNSFKEFEYAFDLWKAVYHHPFRTASSETLREPDGHVNEKFKYRYIVFHCAHYGQPRMRGVGKRPNQNYLPCGCKAMLRLNYNFNEKVLKVTTLHEEHTGHDLNEGPVAKKAKRSPEAVSPAPTPKHKKEEMKQSPASSTKSTATSNSTATSSAAPMTPQSLPPLPSLPSVGTSLTPLSSLSNFPSANLAAFMGSQNLAAMLVQQQKENLLLPPPTTASIPTPSYLNSPAPQRPFVNTTNLLQNAYQQNALMSTMLSLQHQYAMMQQPTHGLMAPLIPPPAEPTPTSMGGSIENTQLSSDPIVETKPLIIAPETNLENMHLPTIVAPQPILRPKPALYADFDITDRKGEVRKTLNLLSEVLEATEGPALQQKLGFLYNLYHSWKTEVIPK</sequence>
<feature type="non-terminal residue" evidence="3">
    <location>
        <position position="1"/>
    </location>
</feature>
<comment type="caution">
    <text evidence="3">The sequence shown here is derived from an EMBL/GenBank/DDBJ whole genome shotgun (WGS) entry which is preliminary data.</text>
</comment>
<protein>
    <recommendedName>
        <fullName evidence="2">ZSWIM3 N-terminal domain-containing protein</fullName>
    </recommendedName>
</protein>
<feature type="region of interest" description="Disordered" evidence="1">
    <location>
        <begin position="32"/>
        <end position="90"/>
    </location>
</feature>
<dbReference type="Pfam" id="PF21599">
    <property type="entry name" value="ZSWIM3_N"/>
    <property type="match status" value="1"/>
</dbReference>
<dbReference type="PANTHER" id="PTHR47086">
    <property type="entry name" value="BTB DOMAIN-CONTAINING PROTEIN"/>
    <property type="match status" value="1"/>
</dbReference>
<reference evidence="3" key="1">
    <citation type="submission" date="2023-06" db="EMBL/GenBank/DDBJ databases">
        <authorList>
            <person name="Delattre M."/>
        </authorList>
    </citation>
    <scope>NUCLEOTIDE SEQUENCE</scope>
    <source>
        <strain evidence="3">AF72</strain>
    </source>
</reference>
<dbReference type="InterPro" id="IPR040854">
    <property type="entry name" value="ZSWIM9"/>
</dbReference>
<organism evidence="3 4">
    <name type="scientific">Mesorhabditis spiculigera</name>
    <dbReference type="NCBI Taxonomy" id="96644"/>
    <lineage>
        <taxon>Eukaryota</taxon>
        <taxon>Metazoa</taxon>
        <taxon>Ecdysozoa</taxon>
        <taxon>Nematoda</taxon>
        <taxon>Chromadorea</taxon>
        <taxon>Rhabditida</taxon>
        <taxon>Rhabditina</taxon>
        <taxon>Rhabditomorpha</taxon>
        <taxon>Rhabditoidea</taxon>
        <taxon>Rhabditidae</taxon>
        <taxon>Mesorhabditinae</taxon>
        <taxon>Mesorhabditis</taxon>
    </lineage>
</organism>
<evidence type="ECO:0000313" key="3">
    <source>
        <dbReference type="EMBL" id="CAJ0578928.1"/>
    </source>
</evidence>
<keyword evidence="4" id="KW-1185">Reference proteome</keyword>
<feature type="region of interest" description="Disordered" evidence="1">
    <location>
        <begin position="213"/>
        <end position="285"/>
    </location>
</feature>
<feature type="compositionally biased region" description="Low complexity" evidence="1">
    <location>
        <begin position="251"/>
        <end position="276"/>
    </location>
</feature>
<gene>
    <name evidence="3" type="ORF">MSPICULIGERA_LOCUS17166</name>
</gene>
<evidence type="ECO:0000313" key="4">
    <source>
        <dbReference type="Proteomes" id="UP001177023"/>
    </source>
</evidence>
<accession>A0AA36G5I1</accession>
<dbReference type="AlphaFoldDB" id="A0AA36G5I1"/>
<feature type="compositionally biased region" description="Low complexity" evidence="1">
    <location>
        <begin position="39"/>
        <end position="52"/>
    </location>
</feature>
<name>A0AA36G5I1_9BILA</name>
<dbReference type="Proteomes" id="UP001177023">
    <property type="component" value="Unassembled WGS sequence"/>
</dbReference>
<dbReference type="InterPro" id="IPR048325">
    <property type="entry name" value="ZSWIM3_N"/>
</dbReference>
<feature type="domain" description="ZSWIM3 N-terminal" evidence="2">
    <location>
        <begin position="114"/>
        <end position="215"/>
    </location>
</feature>
<dbReference type="EMBL" id="CATQJA010002655">
    <property type="protein sequence ID" value="CAJ0578928.1"/>
    <property type="molecule type" value="Genomic_DNA"/>
</dbReference>
<evidence type="ECO:0000259" key="2">
    <source>
        <dbReference type="Pfam" id="PF21599"/>
    </source>
</evidence>